<accession>A0A261FEP8</accession>
<comment type="caution">
    <text evidence="2">The sequence shown here is derived from an EMBL/GenBank/DDBJ whole genome shotgun (WGS) entry which is preliminary data.</text>
</comment>
<organism evidence="2 3">
    <name type="scientific">Bifidobacterium tissieri</name>
    <dbReference type="NCBI Taxonomy" id="1630162"/>
    <lineage>
        <taxon>Bacteria</taxon>
        <taxon>Bacillati</taxon>
        <taxon>Actinomycetota</taxon>
        <taxon>Actinomycetes</taxon>
        <taxon>Bifidobacteriales</taxon>
        <taxon>Bifidobacteriaceae</taxon>
        <taxon>Bifidobacterium</taxon>
    </lineage>
</organism>
<feature type="coiled-coil region" evidence="1">
    <location>
        <begin position="306"/>
        <end position="333"/>
    </location>
</feature>
<dbReference type="AlphaFoldDB" id="A0A261FEP8"/>
<protein>
    <submittedName>
        <fullName evidence="2">Uncharacterized protein</fullName>
    </submittedName>
</protein>
<reference evidence="2 3" key="1">
    <citation type="journal article" date="2017" name="BMC Genomics">
        <title>Comparative genomic and phylogenomic analyses of the Bifidobacteriaceae family.</title>
        <authorList>
            <person name="Lugli G.A."/>
            <person name="Milani C."/>
            <person name="Turroni F."/>
            <person name="Duranti S."/>
            <person name="Mancabelli L."/>
            <person name="Mangifesta M."/>
            <person name="Ferrario C."/>
            <person name="Modesto M."/>
            <person name="Mattarelli P."/>
            <person name="Jiri K."/>
            <person name="van Sinderen D."/>
            <person name="Ventura M."/>
        </authorList>
    </citation>
    <scope>NUCLEOTIDE SEQUENCE [LARGE SCALE GENOMIC DNA]</scope>
    <source>
        <strain evidence="2 3">DSM 100201</strain>
    </source>
</reference>
<dbReference type="Proteomes" id="UP000216444">
    <property type="component" value="Unassembled WGS sequence"/>
</dbReference>
<proteinExistence type="predicted"/>
<dbReference type="RefSeq" id="WP_094664092.1">
    <property type="nucleotide sequence ID" value="NZ_MWWV01000009.1"/>
</dbReference>
<gene>
    <name evidence="2" type="ORF">BTIS_1440</name>
</gene>
<dbReference type="EMBL" id="MWWV01000009">
    <property type="protein sequence ID" value="OZG57346.1"/>
    <property type="molecule type" value="Genomic_DNA"/>
</dbReference>
<name>A0A261FEP8_9BIFI</name>
<evidence type="ECO:0000313" key="3">
    <source>
        <dbReference type="Proteomes" id="UP000216444"/>
    </source>
</evidence>
<sequence length="349" mass="38139">MFTTEERQYLNSLPAVYHVGAERILYTDEFKYACITRYLNGESPTAIFREAGLNPELVGRKRIDRCFARWCESEEIRRRLSKQVHARHAGPDGGVDPCDGTQPYAEAVPGDGMDEIMHGPTGNEPPMTGPAGVDAPRGIGESYGFHSHVGNMQTDVGRPSIVGPTSAGIEKSGHADAEFGNAEIEAAGFRHPAYGIVGQVNVDHRDDDAGVMAYASHTESLEGVTHRGICPNRDGTDYAGMDRADTNCADADCKGPDCDATSRESNLLSAKDVRRIRRTAVAGAVRGEATAHMWDWGEPDYRERLIEYQIKRIDALEREIAQLRNDTAAYASVAKTTLPNVGRQMIGDE</sequence>
<keyword evidence="1" id="KW-0175">Coiled coil</keyword>
<evidence type="ECO:0000256" key="1">
    <source>
        <dbReference type="SAM" id="Coils"/>
    </source>
</evidence>
<keyword evidence="3" id="KW-1185">Reference proteome</keyword>
<evidence type="ECO:0000313" key="2">
    <source>
        <dbReference type="EMBL" id="OZG57346.1"/>
    </source>
</evidence>